<dbReference type="Gene3D" id="3.40.50.10420">
    <property type="entry name" value="NagB/RpiA/CoA transferase-like"/>
    <property type="match status" value="1"/>
</dbReference>
<dbReference type="GO" id="GO:0005524">
    <property type="term" value="F:ATP binding"/>
    <property type="evidence" value="ECO:0007669"/>
    <property type="project" value="UniProtKB-KW"/>
</dbReference>
<evidence type="ECO:0000313" key="6">
    <source>
        <dbReference type="EMBL" id="MBB4013350.1"/>
    </source>
</evidence>
<dbReference type="SUPFAM" id="SSF100950">
    <property type="entry name" value="NagB/RpiA/CoA transferase-like"/>
    <property type="match status" value="1"/>
</dbReference>
<dbReference type="EMBL" id="JACIET010000002">
    <property type="protein sequence ID" value="MBB4013350.1"/>
    <property type="molecule type" value="Genomic_DNA"/>
</dbReference>
<dbReference type="InterPro" id="IPR024185">
    <property type="entry name" value="FTHF_cligase-like_sf"/>
</dbReference>
<evidence type="ECO:0000313" key="7">
    <source>
        <dbReference type="Proteomes" id="UP000561045"/>
    </source>
</evidence>
<protein>
    <recommendedName>
        <fullName evidence="5">5-formyltetrahydrofolate cyclo-ligase</fullName>
        <ecNumber evidence="5">6.3.3.2</ecNumber>
    </recommendedName>
</protein>
<dbReference type="PIRSF" id="PIRSF006806">
    <property type="entry name" value="FTHF_cligase"/>
    <property type="match status" value="1"/>
</dbReference>
<dbReference type="GO" id="GO:0030272">
    <property type="term" value="F:5-formyltetrahydrofolate cyclo-ligase activity"/>
    <property type="evidence" value="ECO:0007669"/>
    <property type="project" value="UniProtKB-EC"/>
</dbReference>
<keyword evidence="2 5" id="KW-0547">Nucleotide-binding</keyword>
<dbReference type="InterPro" id="IPR002698">
    <property type="entry name" value="FTHF_cligase"/>
</dbReference>
<dbReference type="Proteomes" id="UP000561045">
    <property type="component" value="Unassembled WGS sequence"/>
</dbReference>
<comment type="cofactor">
    <cofactor evidence="5">
        <name>Mg(2+)</name>
        <dbReference type="ChEBI" id="CHEBI:18420"/>
    </cofactor>
</comment>
<gene>
    <name evidence="6" type="ORF">GGR36_002696</name>
</gene>
<dbReference type="EC" id="6.3.3.2" evidence="5"/>
<dbReference type="GO" id="GO:0035999">
    <property type="term" value="P:tetrahydrofolate interconversion"/>
    <property type="evidence" value="ECO:0007669"/>
    <property type="project" value="TreeGrafter"/>
</dbReference>
<evidence type="ECO:0000256" key="5">
    <source>
        <dbReference type="RuleBase" id="RU361279"/>
    </source>
</evidence>
<evidence type="ECO:0000256" key="2">
    <source>
        <dbReference type="ARBA" id="ARBA00022741"/>
    </source>
</evidence>
<organism evidence="6 7">
    <name type="scientific">Niveibacterium umoris</name>
    <dbReference type="NCBI Taxonomy" id="1193620"/>
    <lineage>
        <taxon>Bacteria</taxon>
        <taxon>Pseudomonadati</taxon>
        <taxon>Pseudomonadota</taxon>
        <taxon>Betaproteobacteria</taxon>
        <taxon>Rhodocyclales</taxon>
        <taxon>Rhodocyclaceae</taxon>
        <taxon>Niveibacterium</taxon>
    </lineage>
</organism>
<sequence>MSPPSTVPETPPDKALRGAMRRRAIAAREALDVAQRSRMTAALVEHLAPLLDRLSPRVLGFCWPYRGEPDLTGFVADWLGAAPGRVAALPVVLAPDQPLAFSAWTPGETLQPDAFGIPVPAEFRRCDPDLVLVPVNAFDGAGYRLGYGGGFFDRTLAAREPAPRSIGVGFELGRVESILPAPHDRPLDWIVTETGTCGPFRGENAF</sequence>
<dbReference type="AlphaFoldDB" id="A0A840BK62"/>
<accession>A0A840BK62</accession>
<name>A0A840BK62_9RHOO</name>
<feature type="binding site" evidence="4">
    <location>
        <position position="68"/>
    </location>
    <ligand>
        <name>substrate</name>
    </ligand>
</feature>
<dbReference type="RefSeq" id="WP_338086693.1">
    <property type="nucleotide sequence ID" value="NZ_BAABLE010000005.1"/>
</dbReference>
<evidence type="ECO:0000256" key="4">
    <source>
        <dbReference type="PIRSR" id="PIRSR006806-1"/>
    </source>
</evidence>
<dbReference type="Pfam" id="PF01812">
    <property type="entry name" value="5-FTHF_cyc-lig"/>
    <property type="match status" value="1"/>
</dbReference>
<dbReference type="PANTHER" id="PTHR23407:SF1">
    <property type="entry name" value="5-FORMYLTETRAHYDROFOLATE CYCLO-LIGASE"/>
    <property type="match status" value="1"/>
</dbReference>
<evidence type="ECO:0000256" key="1">
    <source>
        <dbReference type="ARBA" id="ARBA00010638"/>
    </source>
</evidence>
<keyword evidence="7" id="KW-1185">Reference proteome</keyword>
<proteinExistence type="inferred from homology"/>
<dbReference type="PANTHER" id="PTHR23407">
    <property type="entry name" value="ATPASE INHIBITOR/5-FORMYLTETRAHYDROFOLATE CYCLO-LIGASE"/>
    <property type="match status" value="1"/>
</dbReference>
<dbReference type="GO" id="GO:0009396">
    <property type="term" value="P:folic acid-containing compound biosynthetic process"/>
    <property type="evidence" value="ECO:0007669"/>
    <property type="project" value="TreeGrafter"/>
</dbReference>
<comment type="similarity">
    <text evidence="1 5">Belongs to the 5-formyltetrahydrofolate cyclo-ligase family.</text>
</comment>
<evidence type="ECO:0000256" key="3">
    <source>
        <dbReference type="ARBA" id="ARBA00022840"/>
    </source>
</evidence>
<comment type="caution">
    <text evidence="6">The sequence shown here is derived from an EMBL/GenBank/DDBJ whole genome shotgun (WGS) entry which is preliminary data.</text>
</comment>
<dbReference type="InterPro" id="IPR037171">
    <property type="entry name" value="NagB/RpiA_transferase-like"/>
</dbReference>
<keyword evidence="5" id="KW-0460">Magnesium</keyword>
<keyword evidence="5" id="KW-0479">Metal-binding</keyword>
<keyword evidence="3 5" id="KW-0067">ATP-binding</keyword>
<comment type="catalytic activity">
    <reaction evidence="5">
        <text>(6S)-5-formyl-5,6,7,8-tetrahydrofolate + ATP = (6R)-5,10-methenyltetrahydrofolate + ADP + phosphate</text>
        <dbReference type="Rhea" id="RHEA:10488"/>
        <dbReference type="ChEBI" id="CHEBI:30616"/>
        <dbReference type="ChEBI" id="CHEBI:43474"/>
        <dbReference type="ChEBI" id="CHEBI:57455"/>
        <dbReference type="ChEBI" id="CHEBI:57457"/>
        <dbReference type="ChEBI" id="CHEBI:456216"/>
        <dbReference type="EC" id="6.3.3.2"/>
    </reaction>
</comment>
<dbReference type="GO" id="GO:0046872">
    <property type="term" value="F:metal ion binding"/>
    <property type="evidence" value="ECO:0007669"/>
    <property type="project" value="UniProtKB-KW"/>
</dbReference>
<reference evidence="6 7" key="1">
    <citation type="submission" date="2020-08" db="EMBL/GenBank/DDBJ databases">
        <title>Genomic Encyclopedia of Type Strains, Phase IV (KMG-IV): sequencing the most valuable type-strain genomes for metagenomic binning, comparative biology and taxonomic classification.</title>
        <authorList>
            <person name="Goeker M."/>
        </authorList>
    </citation>
    <scope>NUCLEOTIDE SEQUENCE [LARGE SCALE GENOMIC DNA]</scope>
    <source>
        <strain evidence="6 7">DSM 106739</strain>
    </source>
</reference>
<dbReference type="NCBIfam" id="TIGR02727">
    <property type="entry name" value="MTHFS_bact"/>
    <property type="match status" value="1"/>
</dbReference>